<keyword evidence="3 5" id="KW-1133">Transmembrane helix</keyword>
<sequence length="404" mass="40768">MLGSLPWWTPTNLAPLALDLVLVMVLIGYLIYGFRRGLTLSVASILGAVIGAVAAFFAIPLVTGWIGSTQWRLPIVLLTVFVLIGAGIALGTALGRVIRVGVVKGPLRGLDRFFGGLVSVAATAVVISMLAFAIGSLGVPVLSQAITSSRVVAVIDTVTPAPVRELEAQVRSLVAQQGIPRVLDSIGIGSPLPIPTGAANSAQEKASHSVMKITGNAYACGQNQTGSGFVIAPGRVITNAHVVAGVADPIIESPDGGSWKGTVVYFDTVNDLAVIAAGGMSTAPLAVGTTLPEGTTAVFDGYPLGGPFSSKPAAVQGVGTVRVPDIYGANPTPREVYSLAADVQQGNSGGPVIDATGTVAGVIFAKSSTTSDLGFALTVAELAPVAARAGGLTAEVPSGHCTSE</sequence>
<comment type="caution">
    <text evidence="6">The sequence shown here is derived from an EMBL/GenBank/DDBJ whole genome shotgun (WGS) entry which is preliminary data.</text>
</comment>
<feature type="transmembrane region" description="Helical" evidence="5">
    <location>
        <begin position="12"/>
        <end position="32"/>
    </location>
</feature>
<evidence type="ECO:0000256" key="3">
    <source>
        <dbReference type="ARBA" id="ARBA00022989"/>
    </source>
</evidence>
<name>A0A934SLJ8_9MICO</name>
<dbReference type="Gene3D" id="2.40.10.10">
    <property type="entry name" value="Trypsin-like serine proteases"/>
    <property type="match status" value="2"/>
</dbReference>
<dbReference type="PANTHER" id="PTHR43019">
    <property type="entry name" value="SERINE ENDOPROTEASE DEGS"/>
    <property type="match status" value="1"/>
</dbReference>
<reference evidence="6" key="1">
    <citation type="submission" date="2021-01" db="EMBL/GenBank/DDBJ databases">
        <title>Lacisediminihabitans sp. nov. strain G11-30, isolated from Antarctic Soil.</title>
        <authorList>
            <person name="Li J."/>
        </authorList>
    </citation>
    <scope>NUCLEOTIDE SEQUENCE</scope>
    <source>
        <strain evidence="6">G11-30</strain>
    </source>
</reference>
<feature type="transmembrane region" description="Helical" evidence="5">
    <location>
        <begin position="44"/>
        <end position="67"/>
    </location>
</feature>
<dbReference type="GO" id="GO:0006508">
    <property type="term" value="P:proteolysis"/>
    <property type="evidence" value="ECO:0007669"/>
    <property type="project" value="UniProtKB-KW"/>
</dbReference>
<evidence type="ECO:0000313" key="7">
    <source>
        <dbReference type="Proteomes" id="UP000636458"/>
    </source>
</evidence>
<proteinExistence type="predicted"/>
<keyword evidence="2 5" id="KW-0812">Transmembrane</keyword>
<accession>A0A934SLJ8</accession>
<dbReference type="GO" id="GO:0016020">
    <property type="term" value="C:membrane"/>
    <property type="evidence" value="ECO:0007669"/>
    <property type="project" value="UniProtKB-SubCell"/>
</dbReference>
<keyword evidence="6" id="KW-0378">Hydrolase</keyword>
<keyword evidence="7" id="KW-1185">Reference proteome</keyword>
<dbReference type="SUPFAM" id="SSF50494">
    <property type="entry name" value="Trypsin-like serine proteases"/>
    <property type="match status" value="1"/>
</dbReference>
<evidence type="ECO:0000256" key="2">
    <source>
        <dbReference type="ARBA" id="ARBA00022692"/>
    </source>
</evidence>
<dbReference type="Proteomes" id="UP000636458">
    <property type="component" value="Unassembled WGS sequence"/>
</dbReference>
<dbReference type="InterPro" id="IPR001940">
    <property type="entry name" value="Peptidase_S1C"/>
</dbReference>
<evidence type="ECO:0000313" key="6">
    <source>
        <dbReference type="EMBL" id="MBK4347576.1"/>
    </source>
</evidence>
<dbReference type="GO" id="GO:0004252">
    <property type="term" value="F:serine-type endopeptidase activity"/>
    <property type="evidence" value="ECO:0007669"/>
    <property type="project" value="InterPro"/>
</dbReference>
<evidence type="ECO:0000256" key="1">
    <source>
        <dbReference type="ARBA" id="ARBA00004141"/>
    </source>
</evidence>
<keyword evidence="6" id="KW-0645">Protease</keyword>
<dbReference type="RefSeq" id="WP_200555958.1">
    <property type="nucleotide sequence ID" value="NZ_JAEPES010000002.1"/>
</dbReference>
<dbReference type="InterPro" id="IPR009003">
    <property type="entry name" value="Peptidase_S1_PA"/>
</dbReference>
<dbReference type="InterPro" id="IPR003825">
    <property type="entry name" value="Colicin-V_CvpA"/>
</dbReference>
<dbReference type="InterPro" id="IPR043504">
    <property type="entry name" value="Peptidase_S1_PA_chymotrypsin"/>
</dbReference>
<evidence type="ECO:0000256" key="4">
    <source>
        <dbReference type="ARBA" id="ARBA00023136"/>
    </source>
</evidence>
<organism evidence="6 7">
    <name type="scientific">Lacisediminihabitans changchengi</name>
    <dbReference type="NCBI Taxonomy" id="2787634"/>
    <lineage>
        <taxon>Bacteria</taxon>
        <taxon>Bacillati</taxon>
        <taxon>Actinomycetota</taxon>
        <taxon>Actinomycetes</taxon>
        <taxon>Micrococcales</taxon>
        <taxon>Microbacteriaceae</taxon>
        <taxon>Lacisediminihabitans</taxon>
    </lineage>
</organism>
<keyword evidence="4 5" id="KW-0472">Membrane</keyword>
<dbReference type="InterPro" id="IPR047680">
    <property type="entry name" value="MarP-like"/>
</dbReference>
<comment type="subcellular location">
    <subcellularLocation>
        <location evidence="1">Membrane</location>
        <topology evidence="1">Multi-pass membrane protein</topology>
    </subcellularLocation>
</comment>
<feature type="transmembrane region" description="Helical" evidence="5">
    <location>
        <begin position="114"/>
        <end position="139"/>
    </location>
</feature>
<dbReference type="NCBIfam" id="NF033740">
    <property type="entry name" value="MarP_fam_protase"/>
    <property type="match status" value="1"/>
</dbReference>
<protein>
    <submittedName>
        <fullName evidence="6">MarP family serine protease</fullName>
    </submittedName>
</protein>
<feature type="transmembrane region" description="Helical" evidence="5">
    <location>
        <begin position="73"/>
        <end position="94"/>
    </location>
</feature>
<dbReference type="GO" id="GO:0009403">
    <property type="term" value="P:toxin biosynthetic process"/>
    <property type="evidence" value="ECO:0007669"/>
    <property type="project" value="InterPro"/>
</dbReference>
<evidence type="ECO:0000256" key="5">
    <source>
        <dbReference type="SAM" id="Phobius"/>
    </source>
</evidence>
<dbReference type="PRINTS" id="PR00834">
    <property type="entry name" value="PROTEASES2C"/>
</dbReference>
<dbReference type="EMBL" id="JAEPES010000002">
    <property type="protein sequence ID" value="MBK4347576.1"/>
    <property type="molecule type" value="Genomic_DNA"/>
</dbReference>
<dbReference type="Pfam" id="PF02674">
    <property type="entry name" value="Colicin_V"/>
    <property type="match status" value="1"/>
</dbReference>
<dbReference type="Pfam" id="PF13365">
    <property type="entry name" value="Trypsin_2"/>
    <property type="match status" value="1"/>
</dbReference>
<dbReference type="PANTHER" id="PTHR43019:SF23">
    <property type="entry name" value="PROTEASE DO-LIKE 5, CHLOROPLASTIC"/>
    <property type="match status" value="1"/>
</dbReference>
<gene>
    <name evidence="6" type="ORF">IV501_08015</name>
</gene>
<dbReference type="AlphaFoldDB" id="A0A934SLJ8"/>